<feature type="region of interest" description="Disordered" evidence="8">
    <location>
        <begin position="507"/>
        <end position="589"/>
    </location>
</feature>
<evidence type="ECO:0000256" key="4">
    <source>
        <dbReference type="ARBA" id="ARBA00022771"/>
    </source>
</evidence>
<dbReference type="OrthoDB" id="6077919at2759"/>
<feature type="compositionally biased region" description="Polar residues" evidence="8">
    <location>
        <begin position="528"/>
        <end position="540"/>
    </location>
</feature>
<feature type="region of interest" description="Disordered" evidence="8">
    <location>
        <begin position="190"/>
        <end position="235"/>
    </location>
</feature>
<dbReference type="OMA" id="KYWENLY"/>
<dbReference type="PROSITE" id="PS50157">
    <property type="entry name" value="ZINC_FINGER_C2H2_2"/>
    <property type="match status" value="1"/>
</dbReference>
<name>G0VL04_NAUCA</name>
<feature type="compositionally biased region" description="Low complexity" evidence="8">
    <location>
        <begin position="507"/>
        <end position="527"/>
    </location>
</feature>
<sequence length="1350" mass="152120">MTARQSGPAAVSLTAAAAAATTTLPIPKKSRTIKTDKPRPFLCPICTRTEHLKRHQRSHTREKPFVCVFCGRCFARRDLVLRYQTKLHSSIMNNSATHNDNILASTAQSNSNLKSLANTRRKRNDHDDTYKHIVHIEGNKQTMLPVLNDPLGKTNEQLQNDLKEIIKNQNIDISVPTSSNGAAIFHEAMAQQPQPQEPQEPQMPTISPSLSSTGSSSFDPSAPFASSTRGRQRHASFSAAGSYTYSSTNLSKGLQFDKEPSPSTEAPHQVGFSTPQLTTKQLMDKAMEVGLLDADDVILPAQSSVNFPTLDDPLLQKQFSSLKIFEPKQENGESNKQIPIPTATSAPILSPTTAYFMQDPKHSESDVNSPSAFTPSTFLKNLPSLTDILTMGPSVGGSSGFDTPDAPNNDHNGKSLFANNFNLDYFNYNDDTPMEDEAISPNAMSNDQLGQKQDQNHQREPSNTTGNIDTESAQWLNKYLDNNKKFDSSIQFKNINDIGFYNFNDSGNSSSGASSPSASDSQSNSNSVDILSNTTDTMTNLKARINNGSNSGGKSNRSRRGSNVNSKKKRTSLTPDRSRVDKKSRRRKSSVGNLISQLFTTRQLDLLKEESLQIVLPSRNNEQVFEEDDYEEDEDDEDGEIYITPSRILNPLSLMQGNQNENLFTQKLQSASTTSFKELNFFNEELRSTIIMENDLKQDSLPTVAELNNYLKMYENEFHKYFPFIHLETIEPSIKNAPLLLSIAMIGALYAFHSSHSKFLSIIATIYVKRLLDTTKEDNIPLWVIQSTILLTFMGIFSDDINVIKNMDSQLITLNKLILRNKINLPLETQMQPPINNHQFRRTPPSLGKTATRTPTPPNVITSNPNHPHEFSTIEGGSSDENILGHDTLELEQNEKYFQYFILAQSRIRTCHVVLLLSNLFASMVGIDCSFHSIDLRCGTPCQIETLFHCSTASEWMNQLSYNNIVLDSKFSLITLSNGDSAYEECLMYLSNGNQFFYENNKISLLTALSLMVTIHEKIFIERKAQEQRNFNSADIQMNDLTWKMTSRPIIDSMIKYWETVYMKNGGILLPTEQTIPIIKNQPTIRLTIPLYLFVKIRRCLDLTHVMNRIWLKDWNKMNTILDEVCYDWDSLQEATEYSLSMINSWVSVLCVTRVNGSSTNFRTPVFTTMCVFVTILVIAEYLKRIELWASQYDPMDQMPTTLRISDRILWLKTESVLKRVQKKLLPQGDLMKSYVEFLRLQNDTNGSFDIKPLSDELVQRCMGPEAPLQDTVHLINKAKLSSRCLYLGVRILGDAPIWPIALSFAHALQSRAIYNVLNRRSSNASINTDTPDVLSRMGSSHLQHEVTFI</sequence>
<accession>G0VL04</accession>
<dbReference type="Proteomes" id="UP000001640">
    <property type="component" value="Chromosome 10"/>
</dbReference>
<dbReference type="Gene3D" id="3.30.160.60">
    <property type="entry name" value="Classic Zinc Finger"/>
    <property type="match status" value="1"/>
</dbReference>
<evidence type="ECO:0000256" key="3">
    <source>
        <dbReference type="ARBA" id="ARBA00022737"/>
    </source>
</evidence>
<feature type="compositionally biased region" description="Low complexity" evidence="8">
    <location>
        <begin position="546"/>
        <end position="555"/>
    </location>
</feature>
<feature type="region of interest" description="Disordered" evidence="8">
    <location>
        <begin position="252"/>
        <end position="274"/>
    </location>
</feature>
<dbReference type="InterPro" id="IPR051059">
    <property type="entry name" value="VerF-like"/>
</dbReference>
<dbReference type="GO" id="GO:0005634">
    <property type="term" value="C:nucleus"/>
    <property type="evidence" value="ECO:0007669"/>
    <property type="project" value="UniProtKB-SubCell"/>
</dbReference>
<dbReference type="KEGG" id="ncs:NCAS_0J02140"/>
<keyword evidence="4 7" id="KW-0863">Zinc-finger</keyword>
<dbReference type="InterPro" id="IPR036236">
    <property type="entry name" value="Znf_C2H2_sf"/>
</dbReference>
<dbReference type="CDD" id="cd12148">
    <property type="entry name" value="fungal_TF_MHR"/>
    <property type="match status" value="1"/>
</dbReference>
<dbReference type="InterPro" id="IPR013087">
    <property type="entry name" value="Znf_C2H2_type"/>
</dbReference>
<dbReference type="GO" id="GO:0000978">
    <property type="term" value="F:RNA polymerase II cis-regulatory region sequence-specific DNA binding"/>
    <property type="evidence" value="ECO:0007669"/>
    <property type="project" value="InterPro"/>
</dbReference>
<keyword evidence="3" id="KW-0677">Repeat</keyword>
<evidence type="ECO:0000313" key="10">
    <source>
        <dbReference type="EMBL" id="CCC72193.1"/>
    </source>
</evidence>
<dbReference type="PANTHER" id="PTHR40626:SF13">
    <property type="entry name" value="RESPIRATION FACTOR 2-RELATED"/>
    <property type="match status" value="1"/>
</dbReference>
<evidence type="ECO:0000256" key="6">
    <source>
        <dbReference type="ARBA" id="ARBA00023242"/>
    </source>
</evidence>
<dbReference type="GeneID" id="96905889"/>
<organism evidence="10 11">
    <name type="scientific">Naumovozyma castellii</name>
    <name type="common">Yeast</name>
    <name type="synonym">Saccharomyces castellii</name>
    <dbReference type="NCBI Taxonomy" id="27288"/>
    <lineage>
        <taxon>Eukaryota</taxon>
        <taxon>Fungi</taxon>
        <taxon>Dikarya</taxon>
        <taxon>Ascomycota</taxon>
        <taxon>Saccharomycotina</taxon>
        <taxon>Saccharomycetes</taxon>
        <taxon>Saccharomycetales</taxon>
        <taxon>Saccharomycetaceae</taxon>
        <taxon>Naumovozyma</taxon>
    </lineage>
</organism>
<keyword evidence="11" id="KW-1185">Reference proteome</keyword>
<reference evidence="10 11" key="1">
    <citation type="journal article" date="2011" name="Proc. Natl. Acad. Sci. U.S.A.">
        <title>Evolutionary erosion of yeast sex chromosomes by mating-type switching accidents.</title>
        <authorList>
            <person name="Gordon J.L."/>
            <person name="Armisen D."/>
            <person name="Proux-Wera E."/>
            <person name="Oheigeartaigh S.S."/>
            <person name="Byrne K.P."/>
            <person name="Wolfe K.H."/>
        </authorList>
    </citation>
    <scope>NUCLEOTIDE SEQUENCE [LARGE SCALE GENOMIC DNA]</scope>
    <source>
        <strain evidence="11">ATCC 76901 / BCRC 22586 / CBS 4309 / NBRC 1992 / NRRL Y-12630</strain>
    </source>
</reference>
<dbReference type="GO" id="GO:0008270">
    <property type="term" value="F:zinc ion binding"/>
    <property type="evidence" value="ECO:0007669"/>
    <property type="project" value="UniProtKB-KW"/>
</dbReference>
<evidence type="ECO:0000256" key="8">
    <source>
        <dbReference type="SAM" id="MobiDB-lite"/>
    </source>
</evidence>
<evidence type="ECO:0000256" key="2">
    <source>
        <dbReference type="ARBA" id="ARBA00022723"/>
    </source>
</evidence>
<dbReference type="SUPFAM" id="SSF57667">
    <property type="entry name" value="beta-beta-alpha zinc fingers"/>
    <property type="match status" value="1"/>
</dbReference>
<dbReference type="eggNOG" id="KOG1721">
    <property type="taxonomic scope" value="Eukaryota"/>
</dbReference>
<gene>
    <name evidence="10" type="primary">NCAS0J02140</name>
    <name evidence="10" type="ordered locus">NCAS_0J02140</name>
</gene>
<feature type="region of interest" description="Disordered" evidence="8">
    <location>
        <begin position="428"/>
        <end position="470"/>
    </location>
</feature>
<dbReference type="HOGENOM" id="CLU_003977_1_0_1"/>
<dbReference type="RefSeq" id="XP_003678530.1">
    <property type="nucleotide sequence ID" value="XM_003678482.1"/>
</dbReference>
<feature type="compositionally biased region" description="Basic residues" evidence="8">
    <location>
        <begin position="556"/>
        <end position="571"/>
    </location>
</feature>
<proteinExistence type="predicted"/>
<protein>
    <recommendedName>
        <fullName evidence="9">C2H2-type domain-containing protein</fullName>
    </recommendedName>
</protein>
<dbReference type="GO" id="GO:0000785">
    <property type="term" value="C:chromatin"/>
    <property type="evidence" value="ECO:0007669"/>
    <property type="project" value="TreeGrafter"/>
</dbReference>
<reference key="2">
    <citation type="submission" date="2011-08" db="EMBL/GenBank/DDBJ databases">
        <title>Genome sequence of Naumovozyma castellii.</title>
        <authorList>
            <person name="Gordon J.L."/>
            <person name="Armisen D."/>
            <person name="Proux-Wera E."/>
            <person name="OhEigeartaigh S.S."/>
            <person name="Byrne K.P."/>
            <person name="Wolfe K.H."/>
        </authorList>
    </citation>
    <scope>NUCLEOTIDE SEQUENCE</scope>
    <source>
        <strain>Type strain:CBS 4309</strain>
    </source>
</reference>
<keyword evidence="5" id="KW-0862">Zinc</keyword>
<keyword evidence="6" id="KW-0539">Nucleus</keyword>
<dbReference type="EMBL" id="HE576761">
    <property type="protein sequence ID" value="CCC72193.1"/>
    <property type="molecule type" value="Genomic_DNA"/>
</dbReference>
<feature type="compositionally biased region" description="Polar residues" evidence="8">
    <location>
        <begin position="442"/>
        <end position="453"/>
    </location>
</feature>
<dbReference type="InParanoid" id="G0VL04"/>
<feature type="region of interest" description="Disordered" evidence="8">
    <location>
        <begin position="834"/>
        <end position="867"/>
    </location>
</feature>
<evidence type="ECO:0000313" key="11">
    <source>
        <dbReference type="Proteomes" id="UP000001640"/>
    </source>
</evidence>
<dbReference type="PANTHER" id="PTHR40626">
    <property type="entry name" value="MIP31509P"/>
    <property type="match status" value="1"/>
</dbReference>
<evidence type="ECO:0000259" key="9">
    <source>
        <dbReference type="PROSITE" id="PS50157"/>
    </source>
</evidence>
<dbReference type="GO" id="GO:0000981">
    <property type="term" value="F:DNA-binding transcription factor activity, RNA polymerase II-specific"/>
    <property type="evidence" value="ECO:0007669"/>
    <property type="project" value="InterPro"/>
</dbReference>
<evidence type="ECO:0000256" key="7">
    <source>
        <dbReference type="PROSITE-ProRule" id="PRU00042"/>
    </source>
</evidence>
<feature type="compositionally biased region" description="Polar residues" evidence="8">
    <location>
        <begin position="849"/>
        <end position="866"/>
    </location>
</feature>
<evidence type="ECO:0000256" key="5">
    <source>
        <dbReference type="ARBA" id="ARBA00022833"/>
    </source>
</evidence>
<evidence type="ECO:0000256" key="1">
    <source>
        <dbReference type="ARBA" id="ARBA00004123"/>
    </source>
</evidence>
<feature type="compositionally biased region" description="Polar residues" evidence="8">
    <location>
        <begin position="261"/>
        <end position="274"/>
    </location>
</feature>
<keyword evidence="2" id="KW-0479">Metal-binding</keyword>
<feature type="domain" description="C2H2-type" evidence="9">
    <location>
        <begin position="65"/>
        <end position="93"/>
    </location>
</feature>
<feature type="compositionally biased region" description="Polar residues" evidence="8">
    <location>
        <begin position="461"/>
        <end position="470"/>
    </location>
</feature>
<comment type="subcellular location">
    <subcellularLocation>
        <location evidence="1">Nucleus</location>
    </subcellularLocation>
</comment>
<feature type="compositionally biased region" description="Low complexity" evidence="8">
    <location>
        <begin position="190"/>
        <end position="227"/>
    </location>
</feature>